<evidence type="ECO:0000256" key="2">
    <source>
        <dbReference type="ARBA" id="ARBA00008707"/>
    </source>
</evidence>
<gene>
    <name evidence="8" type="ORF">MUK42_24956</name>
</gene>
<dbReference type="GO" id="GO:0005737">
    <property type="term" value="C:cytoplasm"/>
    <property type="evidence" value="ECO:0007669"/>
    <property type="project" value="UniProtKB-ARBA"/>
</dbReference>
<dbReference type="InterPro" id="IPR007770">
    <property type="entry name" value="DMP"/>
</dbReference>
<evidence type="ECO:0000256" key="7">
    <source>
        <dbReference type="SAM" id="Phobius"/>
    </source>
</evidence>
<keyword evidence="5 7" id="KW-0472">Membrane</keyword>
<keyword evidence="3 7" id="KW-0812">Transmembrane</keyword>
<feature type="compositionally biased region" description="Basic and acidic residues" evidence="6">
    <location>
        <begin position="1"/>
        <end position="12"/>
    </location>
</feature>
<evidence type="ECO:0000313" key="9">
    <source>
        <dbReference type="Proteomes" id="UP001055439"/>
    </source>
</evidence>
<dbReference type="Proteomes" id="UP001055439">
    <property type="component" value="Chromosome 9"/>
</dbReference>
<feature type="transmembrane region" description="Helical" evidence="7">
    <location>
        <begin position="140"/>
        <end position="158"/>
    </location>
</feature>
<evidence type="ECO:0000256" key="6">
    <source>
        <dbReference type="SAM" id="MobiDB-lite"/>
    </source>
</evidence>
<comment type="similarity">
    <text evidence="2">Belongs to the plant DMP1 protein family.</text>
</comment>
<dbReference type="EMBL" id="CP097511">
    <property type="protein sequence ID" value="URE43193.1"/>
    <property type="molecule type" value="Genomic_DNA"/>
</dbReference>
<protein>
    <submittedName>
        <fullName evidence="8">Uncharacterized protein</fullName>
    </submittedName>
</protein>
<evidence type="ECO:0000256" key="3">
    <source>
        <dbReference type="ARBA" id="ARBA00022692"/>
    </source>
</evidence>
<dbReference type="OrthoDB" id="1928191at2759"/>
<feature type="region of interest" description="Disordered" evidence="6">
    <location>
        <begin position="1"/>
        <end position="29"/>
    </location>
</feature>
<evidence type="ECO:0000256" key="1">
    <source>
        <dbReference type="ARBA" id="ARBA00004141"/>
    </source>
</evidence>
<sequence>MASIGREEDQEKQQPLLTPRGSSSSSAEGQMTSLQKLLGQTYESAANLAKCLPTGTVLAFQVLSPIVTDAGHCIKANQVMTACLVALFGLSCFILAFTDSFRDETTGRVRYGVATIKGLWVIDSLKPPSPELAAKYRLKLIDFIHASVTLLVFAAVALSDKNVASCFYHIGSENTKQVLAALPAVIGFIASAVCVAFPSARHGIGSPVSAI</sequence>
<name>A0A9E7L270_9LILI</name>
<proteinExistence type="inferred from homology"/>
<keyword evidence="4 7" id="KW-1133">Transmembrane helix</keyword>
<evidence type="ECO:0000256" key="5">
    <source>
        <dbReference type="ARBA" id="ARBA00023136"/>
    </source>
</evidence>
<evidence type="ECO:0000256" key="4">
    <source>
        <dbReference type="ARBA" id="ARBA00022989"/>
    </source>
</evidence>
<accession>A0A9E7L270</accession>
<reference evidence="8" key="1">
    <citation type="submission" date="2022-05" db="EMBL/GenBank/DDBJ databases">
        <title>The Musa troglodytarum L. genome provides insights into the mechanism of non-climacteric behaviour and enrichment of carotenoids.</title>
        <authorList>
            <person name="Wang J."/>
        </authorList>
    </citation>
    <scope>NUCLEOTIDE SEQUENCE</scope>
    <source>
        <tissue evidence="8">Leaf</tissue>
    </source>
</reference>
<dbReference type="GO" id="GO:0016020">
    <property type="term" value="C:membrane"/>
    <property type="evidence" value="ECO:0007669"/>
    <property type="project" value="UniProtKB-SubCell"/>
</dbReference>
<organism evidence="8 9">
    <name type="scientific">Musa troglodytarum</name>
    <name type="common">fe'i banana</name>
    <dbReference type="NCBI Taxonomy" id="320322"/>
    <lineage>
        <taxon>Eukaryota</taxon>
        <taxon>Viridiplantae</taxon>
        <taxon>Streptophyta</taxon>
        <taxon>Embryophyta</taxon>
        <taxon>Tracheophyta</taxon>
        <taxon>Spermatophyta</taxon>
        <taxon>Magnoliopsida</taxon>
        <taxon>Liliopsida</taxon>
        <taxon>Zingiberales</taxon>
        <taxon>Musaceae</taxon>
        <taxon>Musa</taxon>
    </lineage>
</organism>
<feature type="compositionally biased region" description="Polar residues" evidence="6">
    <location>
        <begin position="13"/>
        <end position="29"/>
    </location>
</feature>
<dbReference type="Pfam" id="PF05078">
    <property type="entry name" value="DUF679"/>
    <property type="match status" value="1"/>
</dbReference>
<keyword evidence="9" id="KW-1185">Reference proteome</keyword>
<dbReference type="PANTHER" id="PTHR31621">
    <property type="entry name" value="PROTEIN DMP3"/>
    <property type="match status" value="1"/>
</dbReference>
<dbReference type="PANTHER" id="PTHR31621:SF0">
    <property type="entry name" value="PROTEIN DMP6"/>
    <property type="match status" value="1"/>
</dbReference>
<feature type="transmembrane region" description="Helical" evidence="7">
    <location>
        <begin position="178"/>
        <end position="197"/>
    </location>
</feature>
<dbReference type="AlphaFoldDB" id="A0A9E7L270"/>
<comment type="subcellular location">
    <subcellularLocation>
        <location evidence="1">Membrane</location>
        <topology evidence="1">Multi-pass membrane protein</topology>
    </subcellularLocation>
</comment>
<dbReference type="GO" id="GO:0010256">
    <property type="term" value="P:endomembrane system organization"/>
    <property type="evidence" value="ECO:0007669"/>
    <property type="project" value="TreeGrafter"/>
</dbReference>
<evidence type="ECO:0000313" key="8">
    <source>
        <dbReference type="EMBL" id="URE43193.1"/>
    </source>
</evidence>
<feature type="transmembrane region" description="Helical" evidence="7">
    <location>
        <begin position="79"/>
        <end position="98"/>
    </location>
</feature>